<dbReference type="eggNOG" id="ENOG5033WHQ">
    <property type="taxonomic scope" value="Bacteria"/>
</dbReference>
<name>D5EKX5_CORAD</name>
<reference evidence="1 2" key="1">
    <citation type="journal article" date="2010" name="Stand. Genomic Sci.">
        <title>Complete genome sequence of Coraliomargarita akajimensis type strain (04OKA010-24).</title>
        <authorList>
            <person name="Mavromatis K."/>
            <person name="Abt B."/>
            <person name="Brambilla E."/>
            <person name="Lapidus A."/>
            <person name="Copeland A."/>
            <person name="Deshpande S."/>
            <person name="Nolan M."/>
            <person name="Lucas S."/>
            <person name="Tice H."/>
            <person name="Cheng J.F."/>
            <person name="Han C."/>
            <person name="Detter J.C."/>
            <person name="Woyke T."/>
            <person name="Goodwin L."/>
            <person name="Pitluck S."/>
            <person name="Held B."/>
            <person name="Brettin T."/>
            <person name="Tapia R."/>
            <person name="Ivanova N."/>
            <person name="Mikhailova N."/>
            <person name="Pati A."/>
            <person name="Liolios K."/>
            <person name="Chen A."/>
            <person name="Palaniappan K."/>
            <person name="Land M."/>
            <person name="Hauser L."/>
            <person name="Chang Y.J."/>
            <person name="Jeffries C.D."/>
            <person name="Rohde M."/>
            <person name="Goker M."/>
            <person name="Bristow J."/>
            <person name="Eisen J.A."/>
            <person name="Markowitz V."/>
            <person name="Hugenholtz P."/>
            <person name="Klenk H.P."/>
            <person name="Kyrpides N.C."/>
        </authorList>
    </citation>
    <scope>NUCLEOTIDE SEQUENCE [LARGE SCALE GENOMIC DNA]</scope>
    <source>
        <strain evidence="2">DSM 45221 / IAM 15411 / JCM 23193 / KCTC 12865</strain>
    </source>
</reference>
<accession>D5EKX5</accession>
<dbReference type="HOGENOM" id="CLU_1634682_0_0_0"/>
<evidence type="ECO:0000313" key="2">
    <source>
        <dbReference type="Proteomes" id="UP000000925"/>
    </source>
</evidence>
<protein>
    <submittedName>
        <fullName evidence="1">Uncharacterized protein</fullName>
    </submittedName>
</protein>
<organism evidence="1 2">
    <name type="scientific">Coraliomargarita akajimensis (strain DSM 45221 / IAM 15411 / JCM 23193 / KCTC 12865 / 04OKA010-24)</name>
    <dbReference type="NCBI Taxonomy" id="583355"/>
    <lineage>
        <taxon>Bacteria</taxon>
        <taxon>Pseudomonadati</taxon>
        <taxon>Verrucomicrobiota</taxon>
        <taxon>Opitutia</taxon>
        <taxon>Puniceicoccales</taxon>
        <taxon>Coraliomargaritaceae</taxon>
        <taxon>Coraliomargarita</taxon>
    </lineage>
</organism>
<proteinExistence type="predicted"/>
<dbReference type="AlphaFoldDB" id="D5EKX5"/>
<dbReference type="OrthoDB" id="195212at2"/>
<evidence type="ECO:0000313" key="1">
    <source>
        <dbReference type="EMBL" id="ADE53077.1"/>
    </source>
</evidence>
<dbReference type="RefSeq" id="WP_013041803.1">
    <property type="nucleotide sequence ID" value="NC_014008.1"/>
</dbReference>
<gene>
    <name evidence="1" type="ordered locus">Caka_0048</name>
</gene>
<dbReference type="KEGG" id="caa:Caka_0048"/>
<keyword evidence="2" id="KW-1185">Reference proteome</keyword>
<dbReference type="STRING" id="583355.Caka_0048"/>
<dbReference type="EMBL" id="CP001998">
    <property type="protein sequence ID" value="ADE53077.1"/>
    <property type="molecule type" value="Genomic_DNA"/>
</dbReference>
<sequence length="157" mass="17945">MSYRDLRAHPKDSAAFYANALKYGQYLWLHGHAGRSILAITRALYAPLPSNDPVYSQHPLPYAALGWIVAKNESDDFPGNPRISFQHQATRLRGDREPIRRARAWGVWTIICKVRPQLESDLKDPIVPPSPTQIIQQLDRYGIEDESELWQQALEKA</sequence>
<dbReference type="Proteomes" id="UP000000925">
    <property type="component" value="Chromosome"/>
</dbReference>